<feature type="chain" id="PRO_5041251971" description="DUF3558 domain-containing protein" evidence="1">
    <location>
        <begin position="20"/>
        <end position="540"/>
    </location>
</feature>
<evidence type="ECO:0008006" key="4">
    <source>
        <dbReference type="Google" id="ProtNLM"/>
    </source>
</evidence>
<dbReference type="AlphaFoldDB" id="A0AA45R415"/>
<dbReference type="PROSITE" id="PS51257">
    <property type="entry name" value="PROKAR_LIPOPROTEIN"/>
    <property type="match status" value="1"/>
</dbReference>
<organism evidence="2 3">
    <name type="scientific">Actinosynnema pretiosum subsp. pretiosum</name>
    <dbReference type="NCBI Taxonomy" id="103721"/>
    <lineage>
        <taxon>Bacteria</taxon>
        <taxon>Bacillati</taxon>
        <taxon>Actinomycetota</taxon>
        <taxon>Actinomycetes</taxon>
        <taxon>Pseudonocardiales</taxon>
        <taxon>Pseudonocardiaceae</taxon>
        <taxon>Actinosynnema</taxon>
    </lineage>
</organism>
<accession>A0AA45R415</accession>
<evidence type="ECO:0000313" key="3">
    <source>
        <dbReference type="Proteomes" id="UP000677152"/>
    </source>
</evidence>
<feature type="signal peptide" evidence="1">
    <location>
        <begin position="1"/>
        <end position="19"/>
    </location>
</feature>
<name>A0AA45R415_9PSEU</name>
<protein>
    <recommendedName>
        <fullName evidence="4">DUF3558 domain-containing protein</fullName>
    </recommendedName>
</protein>
<sequence length="540" mass="55829">MPSAVRRAAFAATALTLLSACTTVVDSRAVPAAEAPAVDSALKVLPAQPAIAPIDTRLSAALTKLRNIDVCGLLYDETAVTTLFGQDTPSSLMPDLFDLAGCKLKVAVGAEKRGGFDLWLALGPKHPDDDRTAETINGLPVSTRLGEGDARKDRGSCSMEIDVDDRLGLVGDERDAAVLDLTVLSFELGANQLACETARKYLTATAALWQDLPLIGGGRTTPALELATEDPCALAAIALEGDPGGTLRPRAGAMAGCELIPGSKDKPTVDVAFGVGKDPRVKLGSQNDPVDVAGIRVGIDEYRGKCRYAAAWQPEGAFVDDSTSPLAGTPSMQVVHLTVGALCAEAKPIAEKLLPRIVPPSGEVDPNPAGARVRLGDLAAAPAAKDVGAPFDPCDIGGKGWDAFPAQVRHPQRTKPLPLRPNRTFATGCDYSNSDSISITPGEPGSGARPAVFSAIVQWWAPGAFDLAAEAAKPGVQRVDLAGRAGTSLASTKRGGKPTCETVVALGSGTARVELWQDKFPVDPCAVSAAVAAEIVKTAG</sequence>
<reference evidence="2" key="1">
    <citation type="submission" date="2021-04" db="EMBL/GenBank/DDBJ databases">
        <title>Genomic sequence of Actinosynnema pretiosum subsp. pretiosum ATCC 31280 (C-14919).</title>
        <authorList>
            <person name="Bai L."/>
            <person name="Wang X."/>
            <person name="Xiao Y."/>
        </authorList>
    </citation>
    <scope>NUCLEOTIDE SEQUENCE</scope>
    <source>
        <strain evidence="2">ATCC 31280</strain>
    </source>
</reference>
<gene>
    <name evidence="2" type="ORF">KCV87_34970</name>
</gene>
<evidence type="ECO:0000256" key="1">
    <source>
        <dbReference type="SAM" id="SignalP"/>
    </source>
</evidence>
<dbReference type="EMBL" id="CP073249">
    <property type="protein sequence ID" value="QUF04442.1"/>
    <property type="molecule type" value="Genomic_DNA"/>
</dbReference>
<evidence type="ECO:0000313" key="2">
    <source>
        <dbReference type="EMBL" id="QUF04442.1"/>
    </source>
</evidence>
<dbReference type="Proteomes" id="UP000677152">
    <property type="component" value="Chromosome"/>
</dbReference>
<keyword evidence="1" id="KW-0732">Signal</keyword>
<proteinExistence type="predicted"/>